<dbReference type="EnsemblPlants" id="evm.model.10.963">
    <property type="protein sequence ID" value="cds.evm.model.10.963"/>
    <property type="gene ID" value="evm.TU.10.963"/>
</dbReference>
<sequence length="343" mass="40260">MICEDLIRHFGRKTTKPGSVIKLDIQKAYDTLDWDYLEEILYDFKFLHKFIQLVMTCVRTLRYSLMFINGTMHGYFEASRGLRQVDPMSPLLLVLGMECLSRILKKVGDKEEFKFFDRCTDLKLNHLCFADDVILFCHGDFRSIYSMLQALKLFSCSSGLHPNPSKSAIYCCGMDEREIQRVVDISDFNRKKVPFRYHGIPICAKKISSNECANLVEKMTARIRVWSSRNISYAGRAVLINSVLLSIHFYWSQIMILPKKVIKNIEAICRAFLWKGQHLMQDWWSNKAPPQASWYWRKLVAAKEAAKHSLDYQQLMQENRYQISKAYKLFRRRKSKMVPNCVE</sequence>
<evidence type="ECO:0000259" key="1">
    <source>
        <dbReference type="PROSITE" id="PS50878"/>
    </source>
</evidence>
<reference evidence="2" key="1">
    <citation type="submission" date="2021-03" db="UniProtKB">
        <authorList>
            <consortium name="EnsemblPlants"/>
        </authorList>
    </citation>
    <scope>IDENTIFICATION</scope>
</reference>
<protein>
    <recommendedName>
        <fullName evidence="1">Reverse transcriptase domain-containing protein</fullName>
    </recommendedName>
</protein>
<dbReference type="AlphaFoldDB" id="A0A803QR68"/>
<organism evidence="2 3">
    <name type="scientific">Cannabis sativa</name>
    <name type="common">Hemp</name>
    <name type="synonym">Marijuana</name>
    <dbReference type="NCBI Taxonomy" id="3483"/>
    <lineage>
        <taxon>Eukaryota</taxon>
        <taxon>Viridiplantae</taxon>
        <taxon>Streptophyta</taxon>
        <taxon>Embryophyta</taxon>
        <taxon>Tracheophyta</taxon>
        <taxon>Spermatophyta</taxon>
        <taxon>Magnoliopsida</taxon>
        <taxon>eudicotyledons</taxon>
        <taxon>Gunneridae</taxon>
        <taxon>Pentapetalae</taxon>
        <taxon>rosids</taxon>
        <taxon>fabids</taxon>
        <taxon>Rosales</taxon>
        <taxon>Cannabaceae</taxon>
        <taxon>Cannabis</taxon>
    </lineage>
</organism>
<dbReference type="PANTHER" id="PTHR33116">
    <property type="entry name" value="REVERSE TRANSCRIPTASE ZINC-BINDING DOMAIN-CONTAINING PROTEIN-RELATED-RELATED"/>
    <property type="match status" value="1"/>
</dbReference>
<dbReference type="InterPro" id="IPR000477">
    <property type="entry name" value="RT_dom"/>
</dbReference>
<dbReference type="PANTHER" id="PTHR33116:SF84">
    <property type="entry name" value="RNA-DIRECTED DNA POLYMERASE"/>
    <property type="match status" value="1"/>
</dbReference>
<feature type="domain" description="Reverse transcriptase" evidence="1">
    <location>
        <begin position="1"/>
        <end position="202"/>
    </location>
</feature>
<dbReference type="Proteomes" id="UP000596661">
    <property type="component" value="Unassembled WGS sequence"/>
</dbReference>
<dbReference type="Pfam" id="PF00078">
    <property type="entry name" value="RVT_1"/>
    <property type="match status" value="1"/>
</dbReference>
<name>A0A803QR68_CANSA</name>
<evidence type="ECO:0000313" key="2">
    <source>
        <dbReference type="EnsemblPlants" id="cds.evm.model.10.963"/>
    </source>
</evidence>
<keyword evidence="3" id="KW-1185">Reference proteome</keyword>
<evidence type="ECO:0000313" key="3">
    <source>
        <dbReference type="Proteomes" id="UP000596661"/>
    </source>
</evidence>
<dbReference type="PROSITE" id="PS50878">
    <property type="entry name" value="RT_POL"/>
    <property type="match status" value="1"/>
</dbReference>
<dbReference type="EMBL" id="UZAU01000814">
    <property type="status" value="NOT_ANNOTATED_CDS"/>
    <property type="molecule type" value="Genomic_DNA"/>
</dbReference>
<accession>A0A803QR68</accession>
<proteinExistence type="predicted"/>
<dbReference type="Gramene" id="evm.model.10.963">
    <property type="protein sequence ID" value="cds.evm.model.10.963"/>
    <property type="gene ID" value="evm.TU.10.963"/>
</dbReference>